<organism evidence="2 3">
    <name type="scientific">Brevifollis gellanilyticus</name>
    <dbReference type="NCBI Taxonomy" id="748831"/>
    <lineage>
        <taxon>Bacteria</taxon>
        <taxon>Pseudomonadati</taxon>
        <taxon>Verrucomicrobiota</taxon>
        <taxon>Verrucomicrobiia</taxon>
        <taxon>Verrucomicrobiales</taxon>
        <taxon>Verrucomicrobiaceae</taxon>
    </lineage>
</organism>
<keyword evidence="1" id="KW-0812">Transmembrane</keyword>
<evidence type="ECO:0000313" key="3">
    <source>
        <dbReference type="Proteomes" id="UP000321577"/>
    </source>
</evidence>
<keyword evidence="3" id="KW-1185">Reference proteome</keyword>
<accession>A0A512M980</accession>
<reference evidence="2 3" key="1">
    <citation type="submission" date="2019-07" db="EMBL/GenBank/DDBJ databases">
        <title>Whole genome shotgun sequence of Brevifollis gellanilyticus NBRC 108608.</title>
        <authorList>
            <person name="Hosoyama A."/>
            <person name="Uohara A."/>
            <person name="Ohji S."/>
            <person name="Ichikawa N."/>
        </authorList>
    </citation>
    <scope>NUCLEOTIDE SEQUENCE [LARGE SCALE GENOMIC DNA]</scope>
    <source>
        <strain evidence="2 3">NBRC 108608</strain>
    </source>
</reference>
<feature type="transmembrane region" description="Helical" evidence="1">
    <location>
        <begin position="15"/>
        <end position="38"/>
    </location>
</feature>
<name>A0A512M980_9BACT</name>
<gene>
    <name evidence="2" type="ORF">BGE01nite_25540</name>
</gene>
<proteinExistence type="predicted"/>
<comment type="caution">
    <text evidence="2">The sequence shown here is derived from an EMBL/GenBank/DDBJ whole genome shotgun (WGS) entry which is preliminary data.</text>
</comment>
<evidence type="ECO:0000313" key="2">
    <source>
        <dbReference type="EMBL" id="GEP43263.1"/>
    </source>
</evidence>
<keyword evidence="1" id="KW-0472">Membrane</keyword>
<keyword evidence="1" id="KW-1133">Transmembrane helix</keyword>
<evidence type="ECO:0000256" key="1">
    <source>
        <dbReference type="SAM" id="Phobius"/>
    </source>
</evidence>
<feature type="transmembrane region" description="Helical" evidence="1">
    <location>
        <begin position="82"/>
        <end position="103"/>
    </location>
</feature>
<dbReference type="EMBL" id="BKAG01000016">
    <property type="protein sequence ID" value="GEP43263.1"/>
    <property type="molecule type" value="Genomic_DNA"/>
</dbReference>
<feature type="transmembrane region" description="Helical" evidence="1">
    <location>
        <begin position="50"/>
        <end position="70"/>
    </location>
</feature>
<dbReference type="Proteomes" id="UP000321577">
    <property type="component" value="Unassembled WGS sequence"/>
</dbReference>
<sequence length="149" mass="16179">MQTLLASSPSSTSFILFYLGQFVVVPLWLFALVSSLALVRRSAVKITRRLAKVAVLMTLPIALIGALLLLTDEDERGYLVLWLWGLGAVWMPAVLCASWYGLACWLERRAAAAGGAVTPGTRRVALGAGVLGWVVCVAGLYYLPQMQWP</sequence>
<feature type="transmembrane region" description="Helical" evidence="1">
    <location>
        <begin position="124"/>
        <end position="143"/>
    </location>
</feature>
<protein>
    <submittedName>
        <fullName evidence="2">Uncharacterized protein</fullName>
    </submittedName>
</protein>
<dbReference type="AlphaFoldDB" id="A0A512M980"/>